<dbReference type="AlphaFoldDB" id="A0A5M3WTZ9"/>
<comment type="caution">
    <text evidence="2">The sequence shown here is derived from an EMBL/GenBank/DDBJ whole genome shotgun (WGS) entry which is preliminary data.</text>
</comment>
<dbReference type="Gene3D" id="3.30.1540.10">
    <property type="entry name" value="formyl-coa transferase, domain 3"/>
    <property type="match status" value="1"/>
</dbReference>
<keyword evidence="3" id="KW-1185">Reference proteome</keyword>
<protein>
    <submittedName>
        <fullName evidence="2">CoA transferase</fullName>
    </submittedName>
</protein>
<organism evidence="2 3">
    <name type="scientific">Acrocarpospora macrocephala</name>
    <dbReference type="NCBI Taxonomy" id="150177"/>
    <lineage>
        <taxon>Bacteria</taxon>
        <taxon>Bacillati</taxon>
        <taxon>Actinomycetota</taxon>
        <taxon>Actinomycetes</taxon>
        <taxon>Streptosporangiales</taxon>
        <taxon>Streptosporangiaceae</taxon>
        <taxon>Acrocarpospora</taxon>
    </lineage>
</organism>
<accession>A0A5M3WTZ9</accession>
<evidence type="ECO:0000256" key="1">
    <source>
        <dbReference type="ARBA" id="ARBA00022679"/>
    </source>
</evidence>
<evidence type="ECO:0000313" key="3">
    <source>
        <dbReference type="Proteomes" id="UP000331127"/>
    </source>
</evidence>
<dbReference type="EMBL" id="BLAE01000016">
    <property type="protein sequence ID" value="GES09618.1"/>
    <property type="molecule type" value="Genomic_DNA"/>
</dbReference>
<dbReference type="RefSeq" id="WP_218041108.1">
    <property type="nucleotide sequence ID" value="NZ_BAAAHL010000040.1"/>
</dbReference>
<keyword evidence="1 2" id="KW-0808">Transferase</keyword>
<dbReference type="PANTHER" id="PTHR48207:SF3">
    <property type="entry name" value="SUCCINATE--HYDROXYMETHYLGLUTARATE COA-TRANSFERASE"/>
    <property type="match status" value="1"/>
</dbReference>
<dbReference type="InterPro" id="IPR050483">
    <property type="entry name" value="CoA-transferase_III_domain"/>
</dbReference>
<dbReference type="Proteomes" id="UP000331127">
    <property type="component" value="Unassembled WGS sequence"/>
</dbReference>
<proteinExistence type="predicted"/>
<name>A0A5M3WTZ9_9ACTN</name>
<evidence type="ECO:0000313" key="2">
    <source>
        <dbReference type="EMBL" id="GES09618.1"/>
    </source>
</evidence>
<dbReference type="InterPro" id="IPR023606">
    <property type="entry name" value="CoA-Trfase_III_dom_1_sf"/>
</dbReference>
<dbReference type="PANTHER" id="PTHR48207">
    <property type="entry name" value="SUCCINATE--HYDROXYMETHYLGLUTARATE COA-TRANSFERASE"/>
    <property type="match status" value="1"/>
</dbReference>
<dbReference type="InterPro" id="IPR044855">
    <property type="entry name" value="CoA-Trfase_III_dom3_sf"/>
</dbReference>
<dbReference type="Gene3D" id="3.40.50.10540">
    <property type="entry name" value="Crotonobetainyl-coa:carnitine coa-transferase, domain 1"/>
    <property type="match status" value="1"/>
</dbReference>
<dbReference type="Pfam" id="PF02515">
    <property type="entry name" value="CoA_transf_3"/>
    <property type="match status" value="1"/>
</dbReference>
<dbReference type="GO" id="GO:0008410">
    <property type="term" value="F:CoA-transferase activity"/>
    <property type="evidence" value="ECO:0007669"/>
    <property type="project" value="TreeGrafter"/>
</dbReference>
<sequence>MTTPEDRPLAGVRILALEQMLALPVATQILARLGADVVKIEPPGGDGGRASRPTVADRSGAQVGATFIRGNAGKRSIVVDLKQPEGVALVHALLPRFDVFAENLRPGVARRLGVDQETVASISPSTLYLSVSGFGNSGSPYAAWPAFAAVGEAIAGLYELRRPEGELPRVGAGGAIGDLATALYATIGILAGLRQRERTGIGGYVDIAMADAALAMNDMGPNLWSMNAPDVAKGRNIGVLTAFAAKEGHFVVSVIREHLWKRFAETVGHPEWLTDERLRTRADWSARVDDVIRPGVEAWAADKSKQEAASLLAAAGVPAAPSNEAADVAADPHYATRSMLHPVQGLATDDVLVVGDPVKFLGTAEPAPGPLPVLGEHTGQILRDELGLAPEEIERLAETGVVTC</sequence>
<dbReference type="SUPFAM" id="SSF89796">
    <property type="entry name" value="CoA-transferase family III (CaiB/BaiF)"/>
    <property type="match status" value="1"/>
</dbReference>
<dbReference type="InterPro" id="IPR003673">
    <property type="entry name" value="CoA-Trfase_fam_III"/>
</dbReference>
<reference evidence="2 3" key="1">
    <citation type="submission" date="2019-10" db="EMBL/GenBank/DDBJ databases">
        <title>Whole genome shotgun sequence of Acrocarpospora macrocephala NBRC 16266.</title>
        <authorList>
            <person name="Ichikawa N."/>
            <person name="Kimura A."/>
            <person name="Kitahashi Y."/>
            <person name="Komaki H."/>
            <person name="Oguchi A."/>
        </authorList>
    </citation>
    <scope>NUCLEOTIDE SEQUENCE [LARGE SCALE GENOMIC DNA]</scope>
    <source>
        <strain evidence="2 3">NBRC 16266</strain>
    </source>
</reference>
<gene>
    <name evidence="2" type="ORF">Amac_032140</name>
</gene>